<keyword evidence="4" id="KW-0812">Transmembrane</keyword>
<dbReference type="EMBL" id="CP000360">
    <property type="protein sequence ID" value="ABF43070.1"/>
    <property type="molecule type" value="Genomic_DNA"/>
</dbReference>
<dbReference type="FunFam" id="2.40.420.20:FF:000001">
    <property type="entry name" value="Efflux RND transporter periplasmic adaptor subunit"/>
    <property type="match status" value="1"/>
</dbReference>
<gene>
    <name evidence="9" type="ordered locus">Acid345_4070</name>
</gene>
<evidence type="ECO:0000256" key="3">
    <source>
        <dbReference type="SAM" id="MobiDB-lite"/>
    </source>
</evidence>
<proteinExistence type="inferred from homology"/>
<evidence type="ECO:0000259" key="8">
    <source>
        <dbReference type="Pfam" id="PF25967"/>
    </source>
</evidence>
<organism evidence="9 10">
    <name type="scientific">Koribacter versatilis (strain Ellin345)</name>
    <dbReference type="NCBI Taxonomy" id="204669"/>
    <lineage>
        <taxon>Bacteria</taxon>
        <taxon>Pseudomonadati</taxon>
        <taxon>Acidobacteriota</taxon>
        <taxon>Terriglobia</taxon>
        <taxon>Terriglobales</taxon>
        <taxon>Candidatus Korobacteraceae</taxon>
        <taxon>Candidatus Korobacter</taxon>
    </lineage>
</organism>
<dbReference type="RefSeq" id="WP_011524869.1">
    <property type="nucleotide sequence ID" value="NC_008009.1"/>
</dbReference>
<keyword evidence="4" id="KW-1133">Transmembrane helix</keyword>
<feature type="domain" description="Multidrug resistance protein MdtA-like alpha-helical hairpin" evidence="5">
    <location>
        <begin position="122"/>
        <end position="191"/>
    </location>
</feature>
<dbReference type="Pfam" id="PF25967">
    <property type="entry name" value="RND-MFP_C"/>
    <property type="match status" value="1"/>
</dbReference>
<evidence type="ECO:0000256" key="4">
    <source>
        <dbReference type="SAM" id="Phobius"/>
    </source>
</evidence>
<evidence type="ECO:0000259" key="6">
    <source>
        <dbReference type="Pfam" id="PF25917"/>
    </source>
</evidence>
<dbReference type="AlphaFoldDB" id="Q1IJ80"/>
<dbReference type="GO" id="GO:0005886">
    <property type="term" value="C:plasma membrane"/>
    <property type="evidence" value="ECO:0007669"/>
    <property type="project" value="UniProtKB-SubCell"/>
</dbReference>
<comment type="similarity">
    <text evidence="2">Belongs to the membrane fusion protein (MFP) (TC 8.A.1) family.</text>
</comment>
<dbReference type="Gene3D" id="1.10.287.470">
    <property type="entry name" value="Helix hairpin bin"/>
    <property type="match status" value="1"/>
</dbReference>
<dbReference type="Gene3D" id="2.40.50.100">
    <property type="match status" value="1"/>
</dbReference>
<feature type="domain" description="Multidrug resistance protein MdtA-like beta-barrel" evidence="7">
    <location>
        <begin position="226"/>
        <end position="317"/>
    </location>
</feature>
<reference evidence="9 10" key="1">
    <citation type="journal article" date="2009" name="Appl. Environ. Microbiol.">
        <title>Three genomes from the phylum Acidobacteria provide insight into the lifestyles of these microorganisms in soils.</title>
        <authorList>
            <person name="Ward N.L."/>
            <person name="Challacombe J.F."/>
            <person name="Janssen P.H."/>
            <person name="Henrissat B."/>
            <person name="Coutinho P.M."/>
            <person name="Wu M."/>
            <person name="Xie G."/>
            <person name="Haft D.H."/>
            <person name="Sait M."/>
            <person name="Badger J."/>
            <person name="Barabote R.D."/>
            <person name="Bradley B."/>
            <person name="Brettin T.S."/>
            <person name="Brinkac L.M."/>
            <person name="Bruce D."/>
            <person name="Creasy T."/>
            <person name="Daugherty S.C."/>
            <person name="Davidsen T.M."/>
            <person name="DeBoy R.T."/>
            <person name="Detter J.C."/>
            <person name="Dodson R.J."/>
            <person name="Durkin A.S."/>
            <person name="Ganapathy A."/>
            <person name="Gwinn-Giglio M."/>
            <person name="Han C.S."/>
            <person name="Khouri H."/>
            <person name="Kiss H."/>
            <person name="Kothari S.P."/>
            <person name="Madupu R."/>
            <person name="Nelson K.E."/>
            <person name="Nelson W.C."/>
            <person name="Paulsen I."/>
            <person name="Penn K."/>
            <person name="Ren Q."/>
            <person name="Rosovitz M.J."/>
            <person name="Selengut J.D."/>
            <person name="Shrivastava S."/>
            <person name="Sullivan S.A."/>
            <person name="Tapia R."/>
            <person name="Thompson L.S."/>
            <person name="Watkins K.L."/>
            <person name="Yang Q."/>
            <person name="Yu C."/>
            <person name="Zafar N."/>
            <person name="Zhou L."/>
            <person name="Kuske C.R."/>
        </authorList>
    </citation>
    <scope>NUCLEOTIDE SEQUENCE [LARGE SCALE GENOMIC DNA]</scope>
    <source>
        <strain evidence="9 10">Ellin345</strain>
    </source>
</reference>
<dbReference type="InterPro" id="IPR058625">
    <property type="entry name" value="MdtA-like_BSH"/>
</dbReference>
<dbReference type="EnsemblBacteria" id="ABF43070">
    <property type="protein sequence ID" value="ABF43070"/>
    <property type="gene ID" value="Acid345_4070"/>
</dbReference>
<protein>
    <submittedName>
        <fullName evidence="9">Secretion protein HlyD</fullName>
    </submittedName>
</protein>
<feature type="domain" description="Multidrug resistance protein MdtA-like barrel-sandwich hybrid" evidence="6">
    <location>
        <begin position="83"/>
        <end position="213"/>
    </location>
</feature>
<dbReference type="STRING" id="204669.Acid345_4070"/>
<feature type="region of interest" description="Disordered" evidence="3">
    <location>
        <begin position="386"/>
        <end position="405"/>
    </location>
</feature>
<dbReference type="Proteomes" id="UP000002432">
    <property type="component" value="Chromosome"/>
</dbReference>
<dbReference type="eggNOG" id="COG0845">
    <property type="taxonomic scope" value="Bacteria"/>
</dbReference>
<accession>Q1IJ80</accession>
<dbReference type="Pfam" id="PF25944">
    <property type="entry name" value="Beta-barrel_RND"/>
    <property type="match status" value="1"/>
</dbReference>
<dbReference type="InterPro" id="IPR058626">
    <property type="entry name" value="MdtA-like_b-barrel"/>
</dbReference>
<evidence type="ECO:0000259" key="5">
    <source>
        <dbReference type="Pfam" id="PF25876"/>
    </source>
</evidence>
<dbReference type="PANTHER" id="PTHR30158">
    <property type="entry name" value="ACRA/E-RELATED COMPONENT OF DRUG EFFLUX TRANSPORTER"/>
    <property type="match status" value="1"/>
</dbReference>
<evidence type="ECO:0000259" key="7">
    <source>
        <dbReference type="Pfam" id="PF25944"/>
    </source>
</evidence>
<dbReference type="OrthoDB" id="9801814at2"/>
<sequence length="405" mass="43617">MSLEPERSIRLAREIQPFRKAALTRLGFGAAIPTLLLVLTLGCDKKEEAVAPPPPDVQVTGVVQQDVPLYGEWVATLDGFVNAQIAPQVSGYLMKQNYREGSVVKKGDVLFEIDPRPFEAALDQAKGNFAETQAKLGKTELDVKRDTPLAAQSAIPQAQLDNDIQANEAAKAMIVASQAQVQQAELNVGFTKVRSLVDGIAGLAKGQIGDLVGPTTILTTVSQVSPIKAYVSISEQEYLRAAQRISMVSSGQLSLDKMPRNLELILSDGTTYKYKGYFVVADRQVDLKTGTIRLAAAFDNPEGILRPGQFARLRVETRVAKDALLVPQRAVVETQGSYSVVVVGSDSKASIRPVKTGERVGELWIITEGLKPGEQVIVEGMQKAKEGSPVKAVQAQAEPTKAQGD</sequence>
<dbReference type="InterPro" id="IPR006143">
    <property type="entry name" value="RND_pump_MFP"/>
</dbReference>
<evidence type="ECO:0000313" key="9">
    <source>
        <dbReference type="EMBL" id="ABF43070.1"/>
    </source>
</evidence>
<evidence type="ECO:0000313" key="10">
    <source>
        <dbReference type="Proteomes" id="UP000002432"/>
    </source>
</evidence>
<dbReference type="GO" id="GO:0046677">
    <property type="term" value="P:response to antibiotic"/>
    <property type="evidence" value="ECO:0007669"/>
    <property type="project" value="TreeGrafter"/>
</dbReference>
<dbReference type="KEGG" id="aba:Acid345_4070"/>
<dbReference type="InterPro" id="IPR058627">
    <property type="entry name" value="MdtA-like_C"/>
</dbReference>
<evidence type="ECO:0000256" key="2">
    <source>
        <dbReference type="ARBA" id="ARBA00009477"/>
    </source>
</evidence>
<keyword evidence="4" id="KW-0472">Membrane</keyword>
<dbReference type="NCBIfam" id="TIGR01730">
    <property type="entry name" value="RND_mfp"/>
    <property type="match status" value="1"/>
</dbReference>
<dbReference type="HOGENOM" id="CLU_018816_2_1_0"/>
<dbReference type="SUPFAM" id="SSF111369">
    <property type="entry name" value="HlyD-like secretion proteins"/>
    <property type="match status" value="1"/>
</dbReference>
<dbReference type="Gene3D" id="2.40.30.170">
    <property type="match status" value="1"/>
</dbReference>
<dbReference type="GO" id="GO:0022857">
    <property type="term" value="F:transmembrane transporter activity"/>
    <property type="evidence" value="ECO:0007669"/>
    <property type="project" value="InterPro"/>
</dbReference>
<keyword evidence="10" id="KW-1185">Reference proteome</keyword>
<name>Q1IJ80_KORVE</name>
<evidence type="ECO:0000256" key="1">
    <source>
        <dbReference type="ARBA" id="ARBA00004196"/>
    </source>
</evidence>
<feature type="transmembrane region" description="Helical" evidence="4">
    <location>
        <begin position="21"/>
        <end position="42"/>
    </location>
</feature>
<dbReference type="Gene3D" id="2.40.420.20">
    <property type="match status" value="1"/>
</dbReference>
<feature type="domain" description="Multidrug resistance protein MdtA-like C-terminal permuted SH3" evidence="8">
    <location>
        <begin position="322"/>
        <end position="383"/>
    </location>
</feature>
<dbReference type="InterPro" id="IPR058624">
    <property type="entry name" value="MdtA-like_HH"/>
</dbReference>
<comment type="subcellular location">
    <subcellularLocation>
        <location evidence="1">Cell envelope</location>
    </subcellularLocation>
</comment>
<dbReference type="Pfam" id="PF25876">
    <property type="entry name" value="HH_MFP_RND"/>
    <property type="match status" value="1"/>
</dbReference>
<dbReference type="Pfam" id="PF25917">
    <property type="entry name" value="BSH_RND"/>
    <property type="match status" value="1"/>
</dbReference>